<evidence type="ECO:0000313" key="2">
    <source>
        <dbReference type="EMBL" id="KAK0639097.1"/>
    </source>
</evidence>
<gene>
    <name evidence="2" type="ORF">B0T16DRAFT_422424</name>
</gene>
<protein>
    <submittedName>
        <fullName evidence="2">Uncharacterized protein</fullName>
    </submittedName>
</protein>
<evidence type="ECO:0000256" key="1">
    <source>
        <dbReference type="SAM" id="MobiDB-lite"/>
    </source>
</evidence>
<feature type="region of interest" description="Disordered" evidence="1">
    <location>
        <begin position="324"/>
        <end position="378"/>
    </location>
</feature>
<sequence>MGLNLLNPNDGATRTREILAVRWPVPLRRTESTSGINAAAVIIRQMLANMQEPIAMSSMMSIPIVRYALLDHPREDSVTAQHPQADALKAEQETLWNALVEAGDGLTFRDVMFGRQMQPFWCMPEMALSDTVCFDGTTDEQVGEPALDNSPFIKWDGALNLGGFISKQATIGAVVLREDGGMNRSWTKFRFPSFIRVLYSPGPEYPADFDYIRSFHVTWIEATNDGRTVESTAYQCYSLVGMARLRSSPEEEDFVRTYTTIGTPIHPPTKPWSCINDDWRVGEPGHDYALFYHVNDGDELSSQVCEFHRQNANRAAGMFSRLTNLARRQTKEKMATRGAESSDEEEAKEPEVQQHQGESSNPGASRAATGPATTLRPP</sequence>
<reference evidence="2" key="1">
    <citation type="submission" date="2023-06" db="EMBL/GenBank/DDBJ databases">
        <title>Genome-scale phylogeny and comparative genomics of the fungal order Sordariales.</title>
        <authorList>
            <consortium name="Lawrence Berkeley National Laboratory"/>
            <person name="Hensen N."/>
            <person name="Bonometti L."/>
            <person name="Westerberg I."/>
            <person name="Brannstrom I.O."/>
            <person name="Guillou S."/>
            <person name="Cros-Aarteil S."/>
            <person name="Calhoun S."/>
            <person name="Haridas S."/>
            <person name="Kuo A."/>
            <person name="Mondo S."/>
            <person name="Pangilinan J."/>
            <person name="Riley R."/>
            <person name="Labutti K."/>
            <person name="Andreopoulos B."/>
            <person name="Lipzen A."/>
            <person name="Chen C."/>
            <person name="Yanf M."/>
            <person name="Daum C."/>
            <person name="Ng V."/>
            <person name="Clum A."/>
            <person name="Steindorff A."/>
            <person name="Ohm R."/>
            <person name="Martin F."/>
            <person name="Silar P."/>
            <person name="Natvig D."/>
            <person name="Lalanne C."/>
            <person name="Gautier V."/>
            <person name="Ament-Velasquez S.L."/>
            <person name="Kruys A."/>
            <person name="Hutchinson M.I."/>
            <person name="Powell A.J."/>
            <person name="Barry K."/>
            <person name="Miller A.N."/>
            <person name="Grigoriev I.V."/>
            <person name="Debuchy R."/>
            <person name="Gladieux P."/>
            <person name="Thoren M.H."/>
            <person name="Johannesson H."/>
        </authorList>
    </citation>
    <scope>NUCLEOTIDE SEQUENCE</scope>
    <source>
        <strain evidence="2">SMH2532-1</strain>
    </source>
</reference>
<organism evidence="2 3">
    <name type="scientific">Cercophora newfieldiana</name>
    <dbReference type="NCBI Taxonomy" id="92897"/>
    <lineage>
        <taxon>Eukaryota</taxon>
        <taxon>Fungi</taxon>
        <taxon>Dikarya</taxon>
        <taxon>Ascomycota</taxon>
        <taxon>Pezizomycotina</taxon>
        <taxon>Sordariomycetes</taxon>
        <taxon>Sordariomycetidae</taxon>
        <taxon>Sordariales</taxon>
        <taxon>Lasiosphaeriaceae</taxon>
        <taxon>Cercophora</taxon>
    </lineage>
</organism>
<comment type="caution">
    <text evidence="2">The sequence shown here is derived from an EMBL/GenBank/DDBJ whole genome shotgun (WGS) entry which is preliminary data.</text>
</comment>
<accession>A0AA40CHY3</accession>
<feature type="compositionally biased region" description="Polar residues" evidence="1">
    <location>
        <begin position="353"/>
        <end position="363"/>
    </location>
</feature>
<name>A0AA40CHY3_9PEZI</name>
<proteinExistence type="predicted"/>
<dbReference type="Proteomes" id="UP001174936">
    <property type="component" value="Unassembled WGS sequence"/>
</dbReference>
<dbReference type="AlphaFoldDB" id="A0AA40CHY3"/>
<keyword evidence="3" id="KW-1185">Reference proteome</keyword>
<dbReference type="EMBL" id="JAULSV010000007">
    <property type="protein sequence ID" value="KAK0639097.1"/>
    <property type="molecule type" value="Genomic_DNA"/>
</dbReference>
<evidence type="ECO:0000313" key="3">
    <source>
        <dbReference type="Proteomes" id="UP001174936"/>
    </source>
</evidence>